<evidence type="ECO:0000313" key="3">
    <source>
        <dbReference type="Proteomes" id="UP000324907"/>
    </source>
</evidence>
<gene>
    <name evidence="2" type="ORF">FNF28_04178</name>
</gene>
<reference evidence="2 3" key="1">
    <citation type="submission" date="2019-07" db="EMBL/GenBank/DDBJ databases">
        <title>Genomes of Cafeteria roenbergensis.</title>
        <authorList>
            <person name="Fischer M.G."/>
            <person name="Hackl T."/>
            <person name="Roman M."/>
        </authorList>
    </citation>
    <scope>NUCLEOTIDE SEQUENCE [LARGE SCALE GENOMIC DNA]</scope>
    <source>
        <strain evidence="2 3">RCC970-E3</strain>
    </source>
</reference>
<protein>
    <submittedName>
        <fullName evidence="2">Uncharacterized protein</fullName>
    </submittedName>
</protein>
<organism evidence="2 3">
    <name type="scientific">Cafeteria roenbergensis</name>
    <name type="common">Marine flagellate</name>
    <dbReference type="NCBI Taxonomy" id="33653"/>
    <lineage>
        <taxon>Eukaryota</taxon>
        <taxon>Sar</taxon>
        <taxon>Stramenopiles</taxon>
        <taxon>Bigyra</taxon>
        <taxon>Opalozoa</taxon>
        <taxon>Bicosoecida</taxon>
        <taxon>Cafeteriaceae</taxon>
        <taxon>Cafeteria</taxon>
    </lineage>
</organism>
<comment type="caution">
    <text evidence="2">The sequence shown here is derived from an EMBL/GenBank/DDBJ whole genome shotgun (WGS) entry which is preliminary data.</text>
</comment>
<dbReference type="AlphaFoldDB" id="A0A5A8DIB5"/>
<feature type="region of interest" description="Disordered" evidence="1">
    <location>
        <begin position="25"/>
        <end position="56"/>
    </location>
</feature>
<sequence>MELSSEDVVALQRYDMLAAHGFARAAASARSSPQGPESSSGPEPTSSRVDADAKRDKLARAAEHLKQANFELAMLVDVPTTAEFAAGLLAWLADNPSVPRSTGGRASPPAWLACVEGRCC</sequence>
<name>A0A5A8DIB5_CAFRO</name>
<dbReference type="EMBL" id="VLTL01000065">
    <property type="protein sequence ID" value="KAA0163521.1"/>
    <property type="molecule type" value="Genomic_DNA"/>
</dbReference>
<feature type="compositionally biased region" description="Low complexity" evidence="1">
    <location>
        <begin position="25"/>
        <end position="47"/>
    </location>
</feature>
<dbReference type="Proteomes" id="UP000324907">
    <property type="component" value="Unassembled WGS sequence"/>
</dbReference>
<accession>A0A5A8DIB5</accession>
<evidence type="ECO:0000256" key="1">
    <source>
        <dbReference type="SAM" id="MobiDB-lite"/>
    </source>
</evidence>
<evidence type="ECO:0000313" key="2">
    <source>
        <dbReference type="EMBL" id="KAA0163521.1"/>
    </source>
</evidence>
<proteinExistence type="predicted"/>